<dbReference type="STRING" id="5217.A0A4Q1BNJ8"/>
<gene>
    <name evidence="8" type="ORF">M231_03381</name>
</gene>
<comment type="caution">
    <text evidence="8">The sequence shown here is derived from an EMBL/GenBank/DDBJ whole genome shotgun (WGS) entry which is preliminary data.</text>
</comment>
<dbReference type="Proteomes" id="UP000289152">
    <property type="component" value="Unassembled WGS sequence"/>
</dbReference>
<evidence type="ECO:0000313" key="9">
    <source>
        <dbReference type="Proteomes" id="UP000289152"/>
    </source>
</evidence>
<feature type="compositionally biased region" description="Basic and acidic residues" evidence="6">
    <location>
        <begin position="19"/>
        <end position="29"/>
    </location>
</feature>
<keyword evidence="9" id="KW-1185">Reference proteome</keyword>
<protein>
    <recommendedName>
        <fullName evidence="7">SUN domain-containing protein</fullName>
    </recommendedName>
</protein>
<feature type="compositionally biased region" description="Low complexity" evidence="6">
    <location>
        <begin position="726"/>
        <end position="748"/>
    </location>
</feature>
<dbReference type="GO" id="GO:0005737">
    <property type="term" value="C:cytoplasm"/>
    <property type="evidence" value="ECO:0007669"/>
    <property type="project" value="TreeGrafter"/>
</dbReference>
<dbReference type="PROSITE" id="PS51469">
    <property type="entry name" value="SUN"/>
    <property type="match status" value="1"/>
</dbReference>
<feature type="compositionally biased region" description="Polar residues" evidence="6">
    <location>
        <begin position="59"/>
        <end position="68"/>
    </location>
</feature>
<dbReference type="InterPro" id="IPR012919">
    <property type="entry name" value="SUN_dom"/>
</dbReference>
<evidence type="ECO:0000256" key="6">
    <source>
        <dbReference type="SAM" id="MobiDB-lite"/>
    </source>
</evidence>
<dbReference type="AlphaFoldDB" id="A0A4Q1BNJ8"/>
<comment type="subcellular location">
    <subcellularLocation>
        <location evidence="1">Endomembrane system</location>
    </subcellularLocation>
</comment>
<feature type="compositionally biased region" description="Basic and acidic residues" evidence="6">
    <location>
        <begin position="1"/>
        <end position="10"/>
    </location>
</feature>
<dbReference type="GO" id="GO:0034975">
    <property type="term" value="P:protein folding in endoplasmic reticulum"/>
    <property type="evidence" value="ECO:0007669"/>
    <property type="project" value="TreeGrafter"/>
</dbReference>
<feature type="compositionally biased region" description="Polar residues" evidence="6">
    <location>
        <begin position="678"/>
        <end position="687"/>
    </location>
</feature>
<evidence type="ECO:0000256" key="5">
    <source>
        <dbReference type="SAM" id="Coils"/>
    </source>
</evidence>
<dbReference type="OrthoDB" id="266334at2759"/>
<dbReference type="GO" id="GO:0016020">
    <property type="term" value="C:membrane"/>
    <property type="evidence" value="ECO:0007669"/>
    <property type="project" value="InterPro"/>
</dbReference>
<feature type="region of interest" description="Disordered" evidence="6">
    <location>
        <begin position="384"/>
        <end position="471"/>
    </location>
</feature>
<evidence type="ECO:0000256" key="1">
    <source>
        <dbReference type="ARBA" id="ARBA00004308"/>
    </source>
</evidence>
<accession>A0A4Q1BNJ8</accession>
<evidence type="ECO:0000256" key="2">
    <source>
        <dbReference type="ARBA" id="ARBA00022692"/>
    </source>
</evidence>
<feature type="region of interest" description="Disordered" evidence="6">
    <location>
        <begin position="304"/>
        <end position="345"/>
    </location>
</feature>
<dbReference type="PANTHER" id="PTHR12953">
    <property type="entry name" value="MEMBRANE PROTEIN CH1 RELATED"/>
    <property type="match status" value="1"/>
</dbReference>
<feature type="compositionally biased region" description="Low complexity" evidence="6">
    <location>
        <begin position="69"/>
        <end position="80"/>
    </location>
</feature>
<feature type="compositionally biased region" description="Polar residues" evidence="6">
    <location>
        <begin position="384"/>
        <end position="444"/>
    </location>
</feature>
<feature type="coiled-coil region" evidence="5">
    <location>
        <begin position="539"/>
        <end position="566"/>
    </location>
</feature>
<dbReference type="InParanoid" id="A0A4Q1BNJ8"/>
<feature type="region of interest" description="Disordered" evidence="6">
    <location>
        <begin position="802"/>
        <end position="834"/>
    </location>
</feature>
<feature type="region of interest" description="Disordered" evidence="6">
    <location>
        <begin position="644"/>
        <end position="770"/>
    </location>
</feature>
<feature type="compositionally biased region" description="Basic and acidic residues" evidence="6">
    <location>
        <begin position="41"/>
        <end position="57"/>
    </location>
</feature>
<organism evidence="8 9">
    <name type="scientific">Tremella mesenterica</name>
    <name type="common">Jelly fungus</name>
    <dbReference type="NCBI Taxonomy" id="5217"/>
    <lineage>
        <taxon>Eukaryota</taxon>
        <taxon>Fungi</taxon>
        <taxon>Dikarya</taxon>
        <taxon>Basidiomycota</taxon>
        <taxon>Agaricomycotina</taxon>
        <taxon>Tremellomycetes</taxon>
        <taxon>Tremellales</taxon>
        <taxon>Tremellaceae</taxon>
        <taxon>Tremella</taxon>
    </lineage>
</organism>
<feature type="region of interest" description="Disordered" evidence="6">
    <location>
        <begin position="1"/>
        <end position="135"/>
    </location>
</feature>
<name>A0A4Q1BNJ8_TREME</name>
<dbReference type="FunCoup" id="A0A4Q1BNJ8">
    <property type="interactions" value="19"/>
</dbReference>
<feature type="compositionally biased region" description="Low complexity" evidence="6">
    <location>
        <begin position="445"/>
        <end position="463"/>
    </location>
</feature>
<evidence type="ECO:0000256" key="4">
    <source>
        <dbReference type="ARBA" id="ARBA00023136"/>
    </source>
</evidence>
<dbReference type="EMBL" id="SDIL01000033">
    <property type="protein sequence ID" value="RXK39302.1"/>
    <property type="molecule type" value="Genomic_DNA"/>
</dbReference>
<dbReference type="GO" id="GO:0012505">
    <property type="term" value="C:endomembrane system"/>
    <property type="evidence" value="ECO:0007669"/>
    <property type="project" value="UniProtKB-SubCell"/>
</dbReference>
<dbReference type="Gene3D" id="2.60.120.260">
    <property type="entry name" value="Galactose-binding domain-like"/>
    <property type="match status" value="1"/>
</dbReference>
<reference evidence="8 9" key="1">
    <citation type="submission" date="2016-06" db="EMBL/GenBank/DDBJ databases">
        <title>Evolution of pathogenesis and genome organization in the Tremellales.</title>
        <authorList>
            <person name="Cuomo C."/>
            <person name="Litvintseva A."/>
            <person name="Heitman J."/>
            <person name="Chen Y."/>
            <person name="Sun S."/>
            <person name="Springer D."/>
            <person name="Dromer F."/>
            <person name="Young S."/>
            <person name="Zeng Q."/>
            <person name="Chapman S."/>
            <person name="Gujja S."/>
            <person name="Saif S."/>
            <person name="Birren B."/>
        </authorList>
    </citation>
    <scope>NUCLEOTIDE SEQUENCE [LARGE SCALE GENOMIC DNA]</scope>
    <source>
        <strain evidence="8 9">ATCC 28783</strain>
    </source>
</reference>
<sequence length="924" mass="102430">MNVSHMRDSSPHLPSPSAVEDHPDLRPAPEPDVPPNLVSFEEWRKLQEEEIEHRDTAETESVTISEQISADTSAAAVSVTEPTGPISPAGKAAQRPSEETGSINSGSSAASSLASSSSSSSSDLPSKSPVLPSHNKYNYASPDCSARIHSASPQTQHAASLLHKSRDRYMLTPCKADEHWVVVELCDEIRIEALEVAVWEFFSGVVREIRVSVGGEDAEDGDINEDGEIRVRSSEWKEVGSFVGKNVRGAQTFTLTQPTSFHRFVRLDFPSYYGTEYYCPVSQLKVYGMNQMEAFKWEEKRQAAVAREKDKDRNANKDRDTEERKAKEKVQAEKIRAQQREEDKRKELELDELERLLSEQARRNQPVELITDSVTAEIVSVGSSISNPSIASPTNPGAGTLSTPLEEPSTTVVDNVPSSLNTHNATSTISRSPLSDISVDGSQPTVTSYNSTTSTSVSSSTYTRASPPRSDSSESIYAFIIRRLNALEGNSTLVARYIEEQTKIMRHMLGRVERSWEEWRTDWEHEDRGRWERERMRQEDRLGRVISQMEQQRVSLERERRDIMTQLRVLGDEIGYERRRGIAQLFILFVMVALGVATRSSSIDAILKPLIAEAKRRRSFYVKRAVTGPLTGLHIDLGSGRPPAIIGLKRPTPIPSPSSRQMQIHPRPPSSNPDSRSITNGPSSSPVSRLRMNGRTPSLKRPTTPGLRQRRPNLPPPFRSFSAANPGEPASAAPSHSSGSAALLSPGLDQRPRQSLPPLPGGQRKLAKSAHLHTIEADRVRDRGHQEGRVVLKSGLSGVVIRQGEESGQKSPKALPSEHQVSDGPFAETPMTRNRMSRMRDEVDNAVHDGELDGHSEWDTEDTDVSAYSASEVDDEVNITAEDQTIQIDKSEVFKDDLEGDADNDTVEKELAEELLDIWKSKSM</sequence>
<keyword evidence="4" id="KW-0472">Membrane</keyword>
<evidence type="ECO:0000259" key="7">
    <source>
        <dbReference type="PROSITE" id="PS51469"/>
    </source>
</evidence>
<dbReference type="InterPro" id="IPR045120">
    <property type="entry name" value="Suco/Slp1-like"/>
</dbReference>
<keyword evidence="5" id="KW-0175">Coiled coil</keyword>
<feature type="compositionally biased region" description="Low complexity" evidence="6">
    <location>
        <begin position="102"/>
        <end position="133"/>
    </location>
</feature>
<dbReference type="PANTHER" id="PTHR12953:SF0">
    <property type="entry name" value="SUN DOMAIN-CONTAINING OSSIFICATION FACTOR"/>
    <property type="match status" value="1"/>
</dbReference>
<keyword evidence="3" id="KW-1133">Transmembrane helix</keyword>
<evidence type="ECO:0000256" key="3">
    <source>
        <dbReference type="ARBA" id="ARBA00022989"/>
    </source>
</evidence>
<keyword evidence="2" id="KW-0812">Transmembrane</keyword>
<proteinExistence type="predicted"/>
<feature type="domain" description="SUN" evidence="7">
    <location>
        <begin position="106"/>
        <end position="291"/>
    </location>
</feature>
<evidence type="ECO:0000313" key="8">
    <source>
        <dbReference type="EMBL" id="RXK39302.1"/>
    </source>
</evidence>
<dbReference type="Pfam" id="PF07738">
    <property type="entry name" value="Sad1_UNC"/>
    <property type="match status" value="1"/>
</dbReference>